<dbReference type="PRINTS" id="PR00469">
    <property type="entry name" value="PNDRDTASEII"/>
</dbReference>
<protein>
    <submittedName>
        <fullName evidence="3">AIRS_C domain-containing protein</fullName>
    </submittedName>
</protein>
<evidence type="ECO:0000313" key="2">
    <source>
        <dbReference type="Proteomes" id="UP000267606"/>
    </source>
</evidence>
<dbReference type="AlphaFoldDB" id="A0A183H754"/>
<dbReference type="EMBL" id="UZAJ01002182">
    <property type="protein sequence ID" value="VDO36078.1"/>
    <property type="molecule type" value="Genomic_DNA"/>
</dbReference>
<dbReference type="WBParaSite" id="OFLC_0000331501-mRNA-1">
    <property type="protein sequence ID" value="OFLC_0000331501-mRNA-1"/>
    <property type="gene ID" value="OFLC_0000331501"/>
</dbReference>
<accession>A0A183H754</accession>
<name>A0A183H754_9BILA</name>
<sequence>MIAYLICHIRENLESTVITGMQPGGQLMITTGVENYPGFISIEGPKLMEQKRLHAKEFGAKVVDDEMSIEQLEGSNESIIHNKKQHTENPMHLDICSKILYFIGT</sequence>
<keyword evidence="2" id="KW-1185">Reference proteome</keyword>
<dbReference type="STRING" id="387005.A0A183H754"/>
<proteinExistence type="predicted"/>
<reference evidence="3" key="1">
    <citation type="submission" date="2016-06" db="UniProtKB">
        <authorList>
            <consortium name="WormBaseParasite"/>
        </authorList>
    </citation>
    <scope>IDENTIFICATION</scope>
</reference>
<evidence type="ECO:0000313" key="1">
    <source>
        <dbReference type="EMBL" id="VDO36078.1"/>
    </source>
</evidence>
<gene>
    <name evidence="1" type="ORF">OFLC_LOCUS3316</name>
</gene>
<evidence type="ECO:0000313" key="3">
    <source>
        <dbReference type="WBParaSite" id="OFLC_0000331501-mRNA-1"/>
    </source>
</evidence>
<dbReference type="Gene3D" id="3.50.50.60">
    <property type="entry name" value="FAD/NAD(P)-binding domain"/>
    <property type="match status" value="1"/>
</dbReference>
<dbReference type="InterPro" id="IPR036188">
    <property type="entry name" value="FAD/NAD-bd_sf"/>
</dbReference>
<organism evidence="3">
    <name type="scientific">Onchocerca flexuosa</name>
    <dbReference type="NCBI Taxonomy" id="387005"/>
    <lineage>
        <taxon>Eukaryota</taxon>
        <taxon>Metazoa</taxon>
        <taxon>Ecdysozoa</taxon>
        <taxon>Nematoda</taxon>
        <taxon>Chromadorea</taxon>
        <taxon>Rhabditida</taxon>
        <taxon>Spirurina</taxon>
        <taxon>Spiruromorpha</taxon>
        <taxon>Filarioidea</taxon>
        <taxon>Onchocercidae</taxon>
        <taxon>Onchocerca</taxon>
    </lineage>
</organism>
<dbReference type="Proteomes" id="UP000267606">
    <property type="component" value="Unassembled WGS sequence"/>
</dbReference>
<reference evidence="1 2" key="2">
    <citation type="submission" date="2018-11" db="EMBL/GenBank/DDBJ databases">
        <authorList>
            <consortium name="Pathogen Informatics"/>
        </authorList>
    </citation>
    <scope>NUCLEOTIDE SEQUENCE [LARGE SCALE GENOMIC DNA]</scope>
</reference>